<dbReference type="EMBL" id="JAYMYQ010000028">
    <property type="protein sequence ID" value="KAK7298332.1"/>
    <property type="molecule type" value="Genomic_DNA"/>
</dbReference>
<evidence type="ECO:0000313" key="4">
    <source>
        <dbReference type="EMBL" id="KAK7298332.1"/>
    </source>
</evidence>
<keyword evidence="6" id="KW-1185">Reference proteome</keyword>
<reference evidence="2 6" key="1">
    <citation type="submission" date="2024-01" db="EMBL/GenBank/DDBJ databases">
        <title>The genomes of 5 underutilized Papilionoideae crops provide insights into root nodulation and disease resistanc.</title>
        <authorList>
            <person name="Jiang F."/>
        </authorList>
    </citation>
    <scope>NUCLEOTIDE SEQUENCE [LARGE SCALE GENOMIC DNA]</scope>
    <source>
        <strain evidence="2">LVBAO_FW01</strain>
        <tissue evidence="2">Leaves</tissue>
    </source>
</reference>
<sequence>MLTMGSGEDSKCEARMVFLFRLESGSISICFQLKVVLLSIETRSRRLLLSCLFIRASGFRSFYPFSDERQLLNAAFILFYESAISSWAIDRCSLVGEDKLKVKILHFKWHCPHNFVEKRAFYSRFGQALIDPRQVTQTIRCPRLVKQVPNDRRKVDASRQGHPILWKKIGKKLTYPLENRIFESFSHSFLVIFLCKGAETRKNTRTRDNPNAGRKNNCCGKSKQ</sequence>
<name>A0AAN9PFU7_CANGL</name>
<feature type="region of interest" description="Disordered" evidence="1">
    <location>
        <begin position="203"/>
        <end position="224"/>
    </location>
</feature>
<dbReference type="AlphaFoldDB" id="A0AAN9PFU7"/>
<gene>
    <name evidence="5" type="ORF">VNO77_46341</name>
    <name evidence="4" type="ORF">VNO77_46787</name>
    <name evidence="3" type="ORF">VNO77_50204</name>
    <name evidence="2" type="ORF">VNO77_51130</name>
</gene>
<accession>A0AAN9PFU7</accession>
<dbReference type="EMBL" id="JAYMYQ010000069">
    <property type="protein sequence ID" value="KAK7296492.1"/>
    <property type="molecule type" value="Genomic_DNA"/>
</dbReference>
<evidence type="ECO:0000313" key="2">
    <source>
        <dbReference type="EMBL" id="KAK7295924.1"/>
    </source>
</evidence>
<evidence type="ECO:0000313" key="6">
    <source>
        <dbReference type="Proteomes" id="UP001367508"/>
    </source>
</evidence>
<evidence type="ECO:0000256" key="1">
    <source>
        <dbReference type="SAM" id="MobiDB-lite"/>
    </source>
</evidence>
<comment type="caution">
    <text evidence="2">The sequence shown here is derived from an EMBL/GenBank/DDBJ whole genome shotgun (WGS) entry which is preliminary data.</text>
</comment>
<dbReference type="EMBL" id="JAYMYQ010000098">
    <property type="protein sequence ID" value="KAK7295924.1"/>
    <property type="molecule type" value="Genomic_DNA"/>
</dbReference>
<evidence type="ECO:0000313" key="3">
    <source>
        <dbReference type="EMBL" id="KAK7296492.1"/>
    </source>
</evidence>
<dbReference type="Proteomes" id="UP001367508">
    <property type="component" value="Unassembled WGS sequence"/>
</dbReference>
<evidence type="ECO:0000313" key="5">
    <source>
        <dbReference type="EMBL" id="KAK7298798.1"/>
    </source>
</evidence>
<organism evidence="2 6">
    <name type="scientific">Canavalia gladiata</name>
    <name type="common">Sword bean</name>
    <name type="synonym">Dolichos gladiatus</name>
    <dbReference type="NCBI Taxonomy" id="3824"/>
    <lineage>
        <taxon>Eukaryota</taxon>
        <taxon>Viridiplantae</taxon>
        <taxon>Streptophyta</taxon>
        <taxon>Embryophyta</taxon>
        <taxon>Tracheophyta</taxon>
        <taxon>Spermatophyta</taxon>
        <taxon>Magnoliopsida</taxon>
        <taxon>eudicotyledons</taxon>
        <taxon>Gunneridae</taxon>
        <taxon>Pentapetalae</taxon>
        <taxon>rosids</taxon>
        <taxon>fabids</taxon>
        <taxon>Fabales</taxon>
        <taxon>Fabaceae</taxon>
        <taxon>Papilionoideae</taxon>
        <taxon>50 kb inversion clade</taxon>
        <taxon>NPAAA clade</taxon>
        <taxon>indigoferoid/millettioid clade</taxon>
        <taxon>Phaseoleae</taxon>
        <taxon>Canavalia</taxon>
    </lineage>
</organism>
<protein>
    <submittedName>
        <fullName evidence="2">Uncharacterized protein</fullName>
    </submittedName>
</protein>
<dbReference type="EMBL" id="JAYMYQ010000024">
    <property type="protein sequence ID" value="KAK7298798.1"/>
    <property type="molecule type" value="Genomic_DNA"/>
</dbReference>
<proteinExistence type="predicted"/>